<evidence type="ECO:0000256" key="1">
    <source>
        <dbReference type="ARBA" id="ARBA00004606"/>
    </source>
</evidence>
<comment type="subcellular location">
    <subcellularLocation>
        <location evidence="1">Membrane</location>
        <topology evidence="1">Single-pass type II membrane protein</topology>
    </subcellularLocation>
</comment>
<keyword evidence="3" id="KW-0808">Transferase</keyword>
<dbReference type="PANTHER" id="PTHR46671">
    <property type="entry name" value="PROTEIN CBG11221"/>
    <property type="match status" value="1"/>
</dbReference>
<evidence type="ECO:0000313" key="6">
    <source>
        <dbReference type="EMBL" id="GMR52096.1"/>
    </source>
</evidence>
<keyword evidence="5" id="KW-0325">Glycoprotein</keyword>
<dbReference type="PANTHER" id="PTHR46671:SF7">
    <property type="entry name" value="CORE-2_I-BRANCHING ENZYME"/>
    <property type="match status" value="1"/>
</dbReference>
<evidence type="ECO:0000256" key="3">
    <source>
        <dbReference type="ARBA" id="ARBA00022679"/>
    </source>
</evidence>
<evidence type="ECO:0000256" key="2">
    <source>
        <dbReference type="ARBA" id="ARBA00022676"/>
    </source>
</evidence>
<keyword evidence="4" id="KW-0472">Membrane</keyword>
<evidence type="ECO:0000256" key="4">
    <source>
        <dbReference type="ARBA" id="ARBA00023136"/>
    </source>
</evidence>
<reference evidence="7" key="1">
    <citation type="submission" date="2022-10" db="EMBL/GenBank/DDBJ databases">
        <title>Genome assembly of Pristionchus species.</title>
        <authorList>
            <person name="Yoshida K."/>
            <person name="Sommer R.J."/>
        </authorList>
    </citation>
    <scope>NUCLEOTIDE SEQUENCE [LARGE SCALE GENOMIC DNA]</scope>
    <source>
        <strain evidence="7">RS5460</strain>
    </source>
</reference>
<comment type="caution">
    <text evidence="6">The sequence shown here is derived from an EMBL/GenBank/DDBJ whole genome shotgun (WGS) entry which is preliminary data.</text>
</comment>
<dbReference type="InterPro" id="IPR003406">
    <property type="entry name" value="Glyco_trans_14"/>
</dbReference>
<dbReference type="GO" id="GO:0016020">
    <property type="term" value="C:membrane"/>
    <property type="evidence" value="ECO:0007669"/>
    <property type="project" value="UniProtKB-SubCell"/>
</dbReference>
<proteinExistence type="predicted"/>
<name>A0AAN5I6B8_9BILA</name>
<keyword evidence="2" id="KW-0328">Glycosyltransferase</keyword>
<evidence type="ECO:0000256" key="5">
    <source>
        <dbReference type="ARBA" id="ARBA00023180"/>
    </source>
</evidence>
<organism evidence="6 7">
    <name type="scientific">Pristionchus mayeri</name>
    <dbReference type="NCBI Taxonomy" id="1317129"/>
    <lineage>
        <taxon>Eukaryota</taxon>
        <taxon>Metazoa</taxon>
        <taxon>Ecdysozoa</taxon>
        <taxon>Nematoda</taxon>
        <taxon>Chromadorea</taxon>
        <taxon>Rhabditida</taxon>
        <taxon>Rhabditina</taxon>
        <taxon>Diplogasteromorpha</taxon>
        <taxon>Diplogasteroidea</taxon>
        <taxon>Neodiplogasteridae</taxon>
        <taxon>Pristionchus</taxon>
    </lineage>
</organism>
<gene>
    <name evidence="6" type="ORF">PMAYCL1PPCAC_22291</name>
</gene>
<evidence type="ECO:0000313" key="7">
    <source>
        <dbReference type="Proteomes" id="UP001328107"/>
    </source>
</evidence>
<accession>A0AAN5I6B8</accession>
<dbReference type="Pfam" id="PF02485">
    <property type="entry name" value="Branch"/>
    <property type="match status" value="1"/>
</dbReference>
<keyword evidence="7" id="KW-1185">Reference proteome</keyword>
<feature type="non-terminal residue" evidence="6">
    <location>
        <position position="1"/>
    </location>
</feature>
<dbReference type="AlphaFoldDB" id="A0AAN5I6B8"/>
<dbReference type="EMBL" id="BTRK01000005">
    <property type="protein sequence ID" value="GMR52096.1"/>
    <property type="molecule type" value="Genomic_DNA"/>
</dbReference>
<dbReference type="GO" id="GO:0016757">
    <property type="term" value="F:glycosyltransferase activity"/>
    <property type="evidence" value="ECO:0007669"/>
    <property type="project" value="UniProtKB-KW"/>
</dbReference>
<protein>
    <submittedName>
        <fullName evidence="6">Uncharacterized protein</fullName>
    </submittedName>
</protein>
<dbReference type="Proteomes" id="UP001328107">
    <property type="component" value="Unassembled WGS sequence"/>
</dbReference>
<sequence>FSYAKSLDRVKLVPSTNLNMDCSAIRSRVTSRQNPSYQFPISFAKIVHRDYEFIEEQLAVNYAEEHTFCFSIDKKAPFSFRRQISALSVCLPNVFLSDQEYESDSAGHFHSHALLDCMNVSRQHNWTTSCFCSNHDIIIKSNWELAEIFKALNGSNDAEMAKCPHAAWDTRCEISEMNLGKL</sequence>